<feature type="transmembrane region" description="Helical" evidence="7">
    <location>
        <begin position="45"/>
        <end position="63"/>
    </location>
</feature>
<feature type="transmembrane region" description="Helical" evidence="7">
    <location>
        <begin position="107"/>
        <end position="125"/>
    </location>
</feature>
<keyword evidence="5 7" id="KW-1133">Transmembrane helix</keyword>
<feature type="transmembrane region" description="Helical" evidence="7">
    <location>
        <begin position="79"/>
        <end position="95"/>
    </location>
</feature>
<evidence type="ECO:0000256" key="2">
    <source>
        <dbReference type="ARBA" id="ARBA00008193"/>
    </source>
</evidence>
<organism evidence="9 10">
    <name type="scientific">Deinococcus rubellus</name>
    <dbReference type="NCBI Taxonomy" id="1889240"/>
    <lineage>
        <taxon>Bacteria</taxon>
        <taxon>Thermotogati</taxon>
        <taxon>Deinococcota</taxon>
        <taxon>Deinococci</taxon>
        <taxon>Deinococcales</taxon>
        <taxon>Deinococcaceae</taxon>
        <taxon>Deinococcus</taxon>
    </lineage>
</organism>
<evidence type="ECO:0000256" key="6">
    <source>
        <dbReference type="ARBA" id="ARBA00023136"/>
    </source>
</evidence>
<evidence type="ECO:0000313" key="9">
    <source>
        <dbReference type="EMBL" id="UWX65251.1"/>
    </source>
</evidence>
<evidence type="ECO:0000256" key="1">
    <source>
        <dbReference type="ARBA" id="ARBA00004651"/>
    </source>
</evidence>
<keyword evidence="3" id="KW-1003">Cell membrane</keyword>
<evidence type="ECO:0000256" key="4">
    <source>
        <dbReference type="ARBA" id="ARBA00022692"/>
    </source>
</evidence>
<dbReference type="RefSeq" id="WP_260561507.1">
    <property type="nucleotide sequence ID" value="NZ_BAABEC010000192.1"/>
</dbReference>
<gene>
    <name evidence="9" type="ORF">N0D28_06245</name>
</gene>
<dbReference type="PANTHER" id="PTHR30506">
    <property type="entry name" value="INNER MEMBRANE PROTEIN"/>
    <property type="match status" value="1"/>
</dbReference>
<comment type="subcellular location">
    <subcellularLocation>
        <location evidence="1">Cell membrane</location>
        <topology evidence="1">Multi-pass membrane protein</topology>
    </subcellularLocation>
</comment>
<feature type="transmembrane region" description="Helical" evidence="7">
    <location>
        <begin position="164"/>
        <end position="182"/>
    </location>
</feature>
<proteinExistence type="inferred from homology"/>
<feature type="domain" description="Glycine transporter" evidence="8">
    <location>
        <begin position="107"/>
        <end position="182"/>
    </location>
</feature>
<keyword evidence="6 7" id="KW-0472">Membrane</keyword>
<feature type="transmembrane region" description="Helical" evidence="7">
    <location>
        <begin position="20"/>
        <end position="38"/>
    </location>
</feature>
<name>A0ABY5YKL6_9DEIO</name>
<feature type="transmembrane region" description="Helical" evidence="7">
    <location>
        <begin position="131"/>
        <end position="152"/>
    </location>
</feature>
<dbReference type="InterPro" id="IPR005115">
    <property type="entry name" value="Gly_transporter"/>
</dbReference>
<evidence type="ECO:0000256" key="7">
    <source>
        <dbReference type="SAM" id="Phobius"/>
    </source>
</evidence>
<comment type="similarity">
    <text evidence="2">Belongs to the UPF0126 family.</text>
</comment>
<dbReference type="Proteomes" id="UP001060261">
    <property type="component" value="Chromosome"/>
</dbReference>
<evidence type="ECO:0000313" key="10">
    <source>
        <dbReference type="Proteomes" id="UP001060261"/>
    </source>
</evidence>
<keyword evidence="4 7" id="KW-0812">Transmembrane</keyword>
<keyword evidence="10" id="KW-1185">Reference proteome</keyword>
<feature type="domain" description="Glycine transporter" evidence="8">
    <location>
        <begin position="21"/>
        <end position="94"/>
    </location>
</feature>
<sequence length="225" mass="24005">MSDGSPFPYVDPATIQTGLHYLDLAGIFAFSLSGALTAIRRQFDIFGVLVLGSVTAVGGGSIRDTLTGNTPPLFLKDETYLWVALGGALLAFAFGERLARFERTLSLFDTIGLALFAASGALLGVRLGLGLLGVTFVGMLSGVGGGVIRDLLAAQVPEVMYRNDQLYATAAALGGITVYFIHPYFPDLQTQLLAAAVVALARWLSRRGWVRLPVRRLPESEKAEL</sequence>
<evidence type="ECO:0000256" key="5">
    <source>
        <dbReference type="ARBA" id="ARBA00022989"/>
    </source>
</evidence>
<dbReference type="Pfam" id="PF03458">
    <property type="entry name" value="Gly_transporter"/>
    <property type="match status" value="2"/>
</dbReference>
<protein>
    <submittedName>
        <fullName evidence="9">Trimeric intracellular cation channel family protein</fullName>
    </submittedName>
</protein>
<evidence type="ECO:0000259" key="8">
    <source>
        <dbReference type="Pfam" id="PF03458"/>
    </source>
</evidence>
<dbReference type="EMBL" id="CP104213">
    <property type="protein sequence ID" value="UWX65251.1"/>
    <property type="molecule type" value="Genomic_DNA"/>
</dbReference>
<accession>A0ABY5YKL6</accession>
<evidence type="ECO:0000256" key="3">
    <source>
        <dbReference type="ARBA" id="ARBA00022475"/>
    </source>
</evidence>
<reference evidence="9" key="1">
    <citation type="submission" date="2022-09" db="EMBL/GenBank/DDBJ databases">
        <title>genome sequence of Deinococcus rubellus.</title>
        <authorList>
            <person name="Srinivasan S."/>
        </authorList>
    </citation>
    <scope>NUCLEOTIDE SEQUENCE</scope>
    <source>
        <strain evidence="9">Ant6</strain>
    </source>
</reference>
<dbReference type="PANTHER" id="PTHR30506:SF3">
    <property type="entry name" value="UPF0126 INNER MEMBRANE PROTEIN YADS-RELATED"/>
    <property type="match status" value="1"/>
</dbReference>